<dbReference type="Proteomes" id="UP000297890">
    <property type="component" value="Unassembled WGS sequence"/>
</dbReference>
<name>A0A4Z0F6T1_9GAMM</name>
<dbReference type="EMBL" id="SRIO01000017">
    <property type="protein sequence ID" value="TFZ81666.1"/>
    <property type="molecule type" value="Genomic_DNA"/>
</dbReference>
<dbReference type="OrthoDB" id="10630at2"/>
<dbReference type="SUPFAM" id="SSF64182">
    <property type="entry name" value="DHH phosphoesterases"/>
    <property type="match status" value="1"/>
</dbReference>
<gene>
    <name evidence="1" type="ORF">E4680_11390</name>
</gene>
<dbReference type="RefSeq" id="WP_135282543.1">
    <property type="nucleotide sequence ID" value="NZ_SRIO01000017.1"/>
</dbReference>
<dbReference type="AlphaFoldDB" id="A0A4Z0F6T1"/>
<sequence length="293" mass="33026">MSNKLLCIYHANCADGFGAAMAVREAYGESNVDFYPGVYQNPPPDVTDRDVILVDFSYKKDVISEMLCKAKEILIIDHHESAVNEFKNFSPPSGSTFDCVFDMAHSGAVLTWKTLLPDEPVPKLLEYIEDRDLWRFQLPDSKEVNEAIFSYPYNFNVWDLYMHNDDLIYNLKVEGTALLRKKNKDIEELLKVTQRKFVIDNYVVPAANLPYTLASDAGHIMAKGHPFAACYWDTPEGRVFSLRSDSEGLNVAEIAAKFGGGGHKHAAGFRVQRVYADYFQDVTEVFPSKNGGI</sequence>
<keyword evidence="2" id="KW-1185">Reference proteome</keyword>
<comment type="caution">
    <text evidence="1">The sequence shown here is derived from an EMBL/GenBank/DDBJ whole genome shotgun (WGS) entry which is preliminary data.</text>
</comment>
<evidence type="ECO:0000313" key="2">
    <source>
        <dbReference type="Proteomes" id="UP000297890"/>
    </source>
</evidence>
<dbReference type="PANTHER" id="PTHR46922:SF4">
    <property type="entry name" value="DHHA1 DOMAIN PROTEIN"/>
    <property type="match status" value="1"/>
</dbReference>
<evidence type="ECO:0000313" key="1">
    <source>
        <dbReference type="EMBL" id="TFZ81666.1"/>
    </source>
</evidence>
<reference evidence="1 2" key="1">
    <citation type="journal article" date="2019" name="ISME J.">
        <title>Candidatus Macondimonas diazotrophica, a novel gammaproteobacterial genus dominating crude-oil-contaminated coastal sediments.</title>
        <authorList>
            <person name="Karthikeyan S."/>
            <person name="Konstantinidis K."/>
        </authorList>
    </citation>
    <scope>NUCLEOTIDE SEQUENCE [LARGE SCALE GENOMIC DNA]</scope>
    <source>
        <strain evidence="1 2">KTK01</strain>
    </source>
</reference>
<protein>
    <submittedName>
        <fullName evidence="1">Phosphohydrolase</fullName>
    </submittedName>
</protein>
<dbReference type="Gene3D" id="3.10.310.30">
    <property type="match status" value="1"/>
</dbReference>
<keyword evidence="1" id="KW-0378">Hydrolase</keyword>
<dbReference type="GO" id="GO:0016787">
    <property type="term" value="F:hydrolase activity"/>
    <property type="evidence" value="ECO:0007669"/>
    <property type="project" value="UniProtKB-KW"/>
</dbReference>
<proteinExistence type="predicted"/>
<dbReference type="InterPro" id="IPR038763">
    <property type="entry name" value="DHH_sf"/>
</dbReference>
<accession>A0A4Z0F6T1</accession>
<organism evidence="1 2">
    <name type="scientific">Candidatus Macondimonas diazotrophica</name>
    <dbReference type="NCBI Taxonomy" id="2305248"/>
    <lineage>
        <taxon>Bacteria</taxon>
        <taxon>Pseudomonadati</taxon>
        <taxon>Pseudomonadota</taxon>
        <taxon>Gammaproteobacteria</taxon>
        <taxon>Chromatiales</taxon>
        <taxon>Ectothiorhodospiraceae</taxon>
        <taxon>Candidatus Macondimonas</taxon>
    </lineage>
</organism>
<dbReference type="PANTHER" id="PTHR46922">
    <property type="entry name" value="DHHA1 DOMAIN PROTEIN"/>
    <property type="match status" value="1"/>
</dbReference>